<keyword evidence="2" id="KW-0813">Transport</keyword>
<organism evidence="5 6">
    <name type="scientific">Tepidibacter thalassicus DSM 15285</name>
    <dbReference type="NCBI Taxonomy" id="1123350"/>
    <lineage>
        <taxon>Bacteria</taxon>
        <taxon>Bacillati</taxon>
        <taxon>Bacillota</taxon>
        <taxon>Clostridia</taxon>
        <taxon>Peptostreptococcales</taxon>
        <taxon>Peptostreptococcaceae</taxon>
        <taxon>Tepidibacter</taxon>
    </lineage>
</organism>
<dbReference type="GO" id="GO:0015833">
    <property type="term" value="P:peptide transport"/>
    <property type="evidence" value="ECO:0007669"/>
    <property type="project" value="TreeGrafter"/>
</dbReference>
<dbReference type="InterPro" id="IPR030678">
    <property type="entry name" value="Peptide/Ni-bd"/>
</dbReference>
<dbReference type="Pfam" id="PF00496">
    <property type="entry name" value="SBP_bac_5"/>
    <property type="match status" value="1"/>
</dbReference>
<evidence type="ECO:0000256" key="1">
    <source>
        <dbReference type="ARBA" id="ARBA00005695"/>
    </source>
</evidence>
<evidence type="ECO:0000313" key="6">
    <source>
        <dbReference type="Proteomes" id="UP000242520"/>
    </source>
</evidence>
<dbReference type="Gene3D" id="3.90.76.10">
    <property type="entry name" value="Dipeptide-binding Protein, Domain 1"/>
    <property type="match status" value="1"/>
</dbReference>
<dbReference type="InterPro" id="IPR000914">
    <property type="entry name" value="SBP_5_dom"/>
</dbReference>
<evidence type="ECO:0000259" key="4">
    <source>
        <dbReference type="Pfam" id="PF00496"/>
    </source>
</evidence>
<keyword evidence="3" id="KW-0732">Signal</keyword>
<dbReference type="PANTHER" id="PTHR30290:SF9">
    <property type="entry name" value="OLIGOPEPTIDE-BINDING PROTEIN APPA"/>
    <property type="match status" value="1"/>
</dbReference>
<dbReference type="InterPro" id="IPR039424">
    <property type="entry name" value="SBP_5"/>
</dbReference>
<accession>A0A1M5PDL3</accession>
<dbReference type="RefSeq" id="WP_072723230.1">
    <property type="nucleotide sequence ID" value="NZ_FQXH01000006.1"/>
</dbReference>
<proteinExistence type="inferred from homology"/>
<evidence type="ECO:0000313" key="5">
    <source>
        <dbReference type="EMBL" id="SHG99808.1"/>
    </source>
</evidence>
<dbReference type="PANTHER" id="PTHR30290">
    <property type="entry name" value="PERIPLASMIC BINDING COMPONENT OF ABC TRANSPORTER"/>
    <property type="match status" value="1"/>
</dbReference>
<keyword evidence="6" id="KW-1185">Reference proteome</keyword>
<dbReference type="Gene3D" id="3.10.105.10">
    <property type="entry name" value="Dipeptide-binding Protein, Domain 3"/>
    <property type="match status" value="1"/>
</dbReference>
<gene>
    <name evidence="5" type="ORF">SAMN02744040_00421</name>
</gene>
<reference evidence="6" key="1">
    <citation type="submission" date="2016-11" db="EMBL/GenBank/DDBJ databases">
        <authorList>
            <person name="Varghese N."/>
            <person name="Submissions S."/>
        </authorList>
    </citation>
    <scope>NUCLEOTIDE SEQUENCE [LARGE SCALE GENOMIC DNA]</scope>
    <source>
        <strain evidence="6">DSM 15285</strain>
    </source>
</reference>
<name>A0A1M5PDL3_9FIRM</name>
<dbReference type="Gene3D" id="3.40.190.10">
    <property type="entry name" value="Periplasmic binding protein-like II"/>
    <property type="match status" value="1"/>
</dbReference>
<dbReference type="AlphaFoldDB" id="A0A1M5PDL3"/>
<evidence type="ECO:0000256" key="3">
    <source>
        <dbReference type="ARBA" id="ARBA00022729"/>
    </source>
</evidence>
<dbReference type="PROSITE" id="PS51257">
    <property type="entry name" value="PROKAR_LIPOPROTEIN"/>
    <property type="match status" value="1"/>
</dbReference>
<feature type="domain" description="Solute-binding protein family 5" evidence="4">
    <location>
        <begin position="87"/>
        <end position="433"/>
    </location>
</feature>
<dbReference type="SUPFAM" id="SSF53850">
    <property type="entry name" value="Periplasmic binding protein-like II"/>
    <property type="match status" value="1"/>
</dbReference>
<dbReference type="STRING" id="1123350.SAMN02744040_00421"/>
<dbReference type="EMBL" id="FQXH01000006">
    <property type="protein sequence ID" value="SHG99808.1"/>
    <property type="molecule type" value="Genomic_DNA"/>
</dbReference>
<dbReference type="Proteomes" id="UP000242520">
    <property type="component" value="Unassembled WGS sequence"/>
</dbReference>
<comment type="similarity">
    <text evidence="1">Belongs to the bacterial solute-binding protein 5 family.</text>
</comment>
<dbReference type="CDD" id="cd00995">
    <property type="entry name" value="PBP2_NikA_DppA_OppA_like"/>
    <property type="match status" value="1"/>
</dbReference>
<sequence length="517" mass="60552">MRKLKIIVLLIVVVFLFGCSSDENELNGYLENAHLQLENLMPKEGGKISISVVEFKTLNPLLNKEKSLDYALKLVYDSLFTLDENYNVVPKLVDSYSFSPDGTILNINLKKDIIWHDGVKLTSRDVKFTVDLLKSLNQSPYYTLVSNIYSVEILSDTSFNIVFLKPYSFSLENLLFPILPNHKLNGLGINDIKLDENNLIGSGMYKIQKYEKRKYIELVKNENYYDKKPYINEIKMVIVPDKQAQESMLISLETDICQIDQIISGKFPAKRFDTQKYRGQNYEFLALNFNNEYIKDLNLRKALAYVIDREKILKEVYLKKGEIVEFPLNSNSKYYNKNIKNYSYNLEKAREYLNKTQFQDIKFTLIVDQTNFERLKTAYIIKEQLQNLNIKLEVLELSWEEILNRLSVGDYDMVLLGWKLPVVPDPTFALYPNNVTNFTNYVDPNMDILVHKLLNSVKEEDKIKNYYELQKYVKENLPFISLLIRDENLVFNNKIKGKLNSNNFNIYNGIENIFVKY</sequence>
<dbReference type="PIRSF" id="PIRSF002741">
    <property type="entry name" value="MppA"/>
    <property type="match status" value="1"/>
</dbReference>
<evidence type="ECO:0000256" key="2">
    <source>
        <dbReference type="ARBA" id="ARBA00022448"/>
    </source>
</evidence>
<protein>
    <submittedName>
        <fullName evidence="5">Peptide/nickel transport system substrate-binding protein</fullName>
    </submittedName>
</protein>
<dbReference type="GO" id="GO:0042597">
    <property type="term" value="C:periplasmic space"/>
    <property type="evidence" value="ECO:0007669"/>
    <property type="project" value="UniProtKB-ARBA"/>
</dbReference>
<dbReference type="GO" id="GO:1904680">
    <property type="term" value="F:peptide transmembrane transporter activity"/>
    <property type="evidence" value="ECO:0007669"/>
    <property type="project" value="TreeGrafter"/>
</dbReference>
<dbReference type="GO" id="GO:0043190">
    <property type="term" value="C:ATP-binding cassette (ABC) transporter complex"/>
    <property type="evidence" value="ECO:0007669"/>
    <property type="project" value="InterPro"/>
</dbReference>